<keyword evidence="3" id="KW-0963">Cytoplasm</keyword>
<reference evidence="9" key="1">
    <citation type="journal article" date="2023" name="Mol. Plant Microbe Interact.">
        <title>Elucidating the Obligate Nature and Biological Capacity of an Invasive Fungal Corn Pathogen.</title>
        <authorList>
            <person name="MacCready J.S."/>
            <person name="Roggenkamp E.M."/>
            <person name="Gdanetz K."/>
            <person name="Chilvers M.I."/>
        </authorList>
    </citation>
    <scope>NUCLEOTIDE SEQUENCE</scope>
    <source>
        <strain evidence="9">PM02</strain>
    </source>
</reference>
<comment type="subcellular location">
    <subcellularLocation>
        <location evidence="2">Cytoplasm</location>
    </subcellularLocation>
    <subcellularLocation>
        <location evidence="1">Endomembrane system</location>
        <topology evidence="1">Peripheral membrane protein</topology>
    </subcellularLocation>
</comment>
<feature type="region of interest" description="Disordered" evidence="7">
    <location>
        <begin position="1038"/>
        <end position="1085"/>
    </location>
</feature>
<accession>A0AAD9HYT4</accession>
<feature type="compositionally biased region" description="Basic and acidic residues" evidence="7">
    <location>
        <begin position="1003"/>
        <end position="1018"/>
    </location>
</feature>
<evidence type="ECO:0000313" key="10">
    <source>
        <dbReference type="Proteomes" id="UP001217918"/>
    </source>
</evidence>
<gene>
    <name evidence="9" type="ORF">P8C59_001151</name>
</gene>
<feature type="region of interest" description="Disordered" evidence="7">
    <location>
        <begin position="19"/>
        <end position="67"/>
    </location>
</feature>
<organism evidence="9 10">
    <name type="scientific">Phyllachora maydis</name>
    <dbReference type="NCBI Taxonomy" id="1825666"/>
    <lineage>
        <taxon>Eukaryota</taxon>
        <taxon>Fungi</taxon>
        <taxon>Dikarya</taxon>
        <taxon>Ascomycota</taxon>
        <taxon>Pezizomycotina</taxon>
        <taxon>Sordariomycetes</taxon>
        <taxon>Sordariomycetidae</taxon>
        <taxon>Phyllachorales</taxon>
        <taxon>Phyllachoraceae</taxon>
        <taxon>Phyllachora</taxon>
    </lineage>
</organism>
<dbReference type="SMART" id="SM00755">
    <property type="entry name" value="Grip"/>
    <property type="match status" value="1"/>
</dbReference>
<feature type="region of interest" description="Disordered" evidence="7">
    <location>
        <begin position="458"/>
        <end position="547"/>
    </location>
</feature>
<feature type="compositionally biased region" description="Basic and acidic residues" evidence="7">
    <location>
        <begin position="246"/>
        <end position="258"/>
    </location>
</feature>
<protein>
    <recommendedName>
        <fullName evidence="8">GRIP domain-containing protein</fullName>
    </recommendedName>
</protein>
<feature type="compositionally biased region" description="Low complexity" evidence="7">
    <location>
        <begin position="514"/>
        <end position="535"/>
    </location>
</feature>
<dbReference type="Pfam" id="PF01465">
    <property type="entry name" value="GRIP"/>
    <property type="match status" value="1"/>
</dbReference>
<dbReference type="Gene3D" id="1.20.1170.10">
    <property type="match status" value="1"/>
</dbReference>
<feature type="coiled-coil region" evidence="6">
    <location>
        <begin position="554"/>
        <end position="839"/>
    </location>
</feature>
<dbReference type="EMBL" id="JAQQPM010000001">
    <property type="protein sequence ID" value="KAK2067404.1"/>
    <property type="molecule type" value="Genomic_DNA"/>
</dbReference>
<sequence>MFQKIKGAIDRTIAEEQARQKLLADQDKANSLTPTPSSAARGRPQRPETRPRAKKAAEEASGDGALDLDPAVFEAAFVIDDTDELAGGTKTGVDEGDMATVEKEEAREPVKTASPAPDTAEMSPEIKTKLRKLEKLEKTYPDLLRSYRIAHSCATSIEPFEKALRENTPLTSIKDPGALVEYLNQLNLKTDMVKEELKRVSAEKDALKKKADEWEKEIAALQEKVTTFKAAQTENEASTEAPKGARGREPSESTEDKQSGSMQSPTPPAAKSPVQRVLSVFSPTQKPQDGEGSGVRRSGDDFFSFENEMPQLQAEVKSQSDEIRKLQTEVGNLKEELSLAKEHSADLVEKLENTARELSELRDMAAVKQSIETQLEARNNTIASLTERLGKAQKQLKDLEAQVEKERSAATAAGKEQATMLKASAARVSELEAAVESAAEAKAALDKRIASIRAEMDSLKKAKAEDEARIRELVQNKTQSTPTSTPAAAATQQPAGSGGAATGKKGKKKKKKGSPGVAASAAESVAGEAGEAGAEQSAITPTAVSDDGQLAAELARLREEIIDRDEQIENLSKQRKANEDLREEVENLRENLMTIGQEHVEARQKIKILEGEKDKLLSRIAELEKEMESSANVVRGHSTTQAEYESLKQEFDDLQSKSTMLRSDLAAAQQLAQSRYKDLSNMREALQKASPELKSLRQESAMLKSTREELAARSNELRTLEKREKELKSDVARAHRITVDREAEIKCLQEKLSQEMSARARMEDEKRVAGRDLRRSEVEKIELSAKEEKMGRELQRVQDEAAVLRPRVAELEAEVAKLRREAESRNESAELRASQYANAQSLLASMRDQTAELSVQLRESQAAGEALDEELIETRRMLGERTREAETMRRLLADVDERNDAKVRDMKARMEAAMEERDRVEDEASTLARRRARETEELRSRVRDLEREVKGLTAEKDRLEQAEREWRRRREESEGHERRATAEVDEMRTTVANLRSTLDASEQQERETEKQRAELRRTLDDMRERYEKLLKDYRNAQARLAPASNQAVSASSRSSMDSTRSTARSSMQNGTGAKGAGSAAPVSGGASSDAMYLKTILLQFLETKDNKLKAQLVPVLGKLLKFDKSDEHKWLAAIQPKSASTTTSSARHILGNEPYVYDILPNRSTAHVAGYQGRLGFHGPPSFPPTPFRP</sequence>
<feature type="compositionally biased region" description="Low complexity" evidence="7">
    <location>
        <begin position="478"/>
        <end position="495"/>
    </location>
</feature>
<keyword evidence="4 6" id="KW-0175">Coiled coil</keyword>
<name>A0AAD9HYT4_9PEZI</name>
<feature type="compositionally biased region" description="Basic and acidic residues" evidence="7">
    <location>
        <begin position="45"/>
        <end position="58"/>
    </location>
</feature>
<feature type="region of interest" description="Disordered" evidence="7">
    <location>
        <begin position="914"/>
        <end position="937"/>
    </location>
</feature>
<keyword evidence="10" id="KW-1185">Reference proteome</keyword>
<dbReference type="InterPro" id="IPR051952">
    <property type="entry name" value="Golgi-autophagy_related"/>
</dbReference>
<dbReference type="AlphaFoldDB" id="A0AAD9HYT4"/>
<evidence type="ECO:0000256" key="3">
    <source>
        <dbReference type="ARBA" id="ARBA00022490"/>
    </source>
</evidence>
<dbReference type="Proteomes" id="UP001217918">
    <property type="component" value="Unassembled WGS sequence"/>
</dbReference>
<evidence type="ECO:0000256" key="7">
    <source>
        <dbReference type="SAM" id="MobiDB-lite"/>
    </source>
</evidence>
<feature type="compositionally biased region" description="Low complexity" evidence="7">
    <location>
        <begin position="1049"/>
        <end position="1067"/>
    </location>
</feature>
<evidence type="ECO:0000256" key="4">
    <source>
        <dbReference type="ARBA" id="ARBA00023054"/>
    </source>
</evidence>
<dbReference type="InterPro" id="IPR000237">
    <property type="entry name" value="GRIP_dom"/>
</dbReference>
<evidence type="ECO:0000256" key="5">
    <source>
        <dbReference type="ARBA" id="ARBA00023136"/>
    </source>
</evidence>
<feature type="compositionally biased region" description="Basic residues" evidence="7">
    <location>
        <begin position="504"/>
        <end position="513"/>
    </location>
</feature>
<feature type="domain" description="GRIP" evidence="8">
    <location>
        <begin position="1083"/>
        <end position="1133"/>
    </location>
</feature>
<comment type="caution">
    <text evidence="9">The sequence shown here is derived from an EMBL/GenBank/DDBJ whole genome shotgun (WGS) entry which is preliminary data.</text>
</comment>
<feature type="compositionally biased region" description="Polar residues" evidence="7">
    <location>
        <begin position="990"/>
        <end position="1001"/>
    </location>
</feature>
<proteinExistence type="predicted"/>
<feature type="region of interest" description="Disordered" evidence="7">
    <location>
        <begin position="959"/>
        <end position="1018"/>
    </location>
</feature>
<feature type="compositionally biased region" description="Basic and acidic residues" evidence="7">
    <location>
        <begin position="959"/>
        <end position="988"/>
    </location>
</feature>
<dbReference type="PROSITE" id="PS50913">
    <property type="entry name" value="GRIP"/>
    <property type="match status" value="1"/>
</dbReference>
<dbReference type="PANTHER" id="PTHR23157:SF25">
    <property type="entry name" value="GRIP AND COILED-COIL DOMAIN-CONTAINING PROTEIN 1"/>
    <property type="match status" value="1"/>
</dbReference>
<feature type="compositionally biased region" description="Low complexity" evidence="7">
    <location>
        <begin position="1076"/>
        <end position="1085"/>
    </location>
</feature>
<feature type="region of interest" description="Disordered" evidence="7">
    <location>
        <begin position="226"/>
        <end position="307"/>
    </location>
</feature>
<feature type="compositionally biased region" description="Basic and acidic residues" evidence="7">
    <location>
        <begin position="458"/>
        <end position="474"/>
    </location>
</feature>
<evidence type="ECO:0000256" key="6">
    <source>
        <dbReference type="SAM" id="Coils"/>
    </source>
</evidence>
<evidence type="ECO:0000256" key="1">
    <source>
        <dbReference type="ARBA" id="ARBA00004184"/>
    </source>
</evidence>
<evidence type="ECO:0000259" key="8">
    <source>
        <dbReference type="PROSITE" id="PS50913"/>
    </source>
</evidence>
<keyword evidence="5" id="KW-0472">Membrane</keyword>
<feature type="compositionally biased region" description="Basic and acidic residues" evidence="7">
    <location>
        <begin position="19"/>
        <end position="28"/>
    </location>
</feature>
<feature type="compositionally biased region" description="Polar residues" evidence="7">
    <location>
        <begin position="29"/>
        <end position="38"/>
    </location>
</feature>
<feature type="compositionally biased region" description="Polar residues" evidence="7">
    <location>
        <begin position="229"/>
        <end position="238"/>
    </location>
</feature>
<dbReference type="GO" id="GO:0005794">
    <property type="term" value="C:Golgi apparatus"/>
    <property type="evidence" value="ECO:0007669"/>
    <property type="project" value="TreeGrafter"/>
</dbReference>
<evidence type="ECO:0000256" key="2">
    <source>
        <dbReference type="ARBA" id="ARBA00004496"/>
    </source>
</evidence>
<dbReference type="PANTHER" id="PTHR23157">
    <property type="entry name" value="GRIP AND COILED-COIL DOMAIN-CONTAINING PROTEIN 1"/>
    <property type="match status" value="1"/>
</dbReference>
<evidence type="ECO:0000313" key="9">
    <source>
        <dbReference type="EMBL" id="KAK2067404.1"/>
    </source>
</evidence>
<feature type="region of interest" description="Disordered" evidence="7">
    <location>
        <begin position="102"/>
        <end position="122"/>
    </location>
</feature>